<dbReference type="InterPro" id="IPR005135">
    <property type="entry name" value="Endo/exonuclease/phosphatase"/>
</dbReference>
<evidence type="ECO:0000313" key="2">
    <source>
        <dbReference type="EMBL" id="MDT7519725.1"/>
    </source>
</evidence>
<dbReference type="GO" id="GO:0004519">
    <property type="term" value="F:endonuclease activity"/>
    <property type="evidence" value="ECO:0007669"/>
    <property type="project" value="UniProtKB-KW"/>
</dbReference>
<keyword evidence="2" id="KW-0255">Endonuclease</keyword>
<dbReference type="PANTHER" id="PTHR14859">
    <property type="entry name" value="CALCOFLUOR WHITE HYPERSENSITIVE PROTEIN PRECURSOR"/>
    <property type="match status" value="1"/>
</dbReference>
<comment type="caution">
    <text evidence="2">The sequence shown here is derived from an EMBL/GenBank/DDBJ whole genome shotgun (WGS) entry which is preliminary data.</text>
</comment>
<dbReference type="EMBL" id="JAVBIK010000001">
    <property type="protein sequence ID" value="MDT7519725.1"/>
    <property type="molecule type" value="Genomic_DNA"/>
</dbReference>
<accession>A0ABU3KPV0</accession>
<dbReference type="Gene3D" id="3.60.10.10">
    <property type="entry name" value="Endonuclease/exonuclease/phosphatase"/>
    <property type="match status" value="1"/>
</dbReference>
<dbReference type="InterPro" id="IPR036691">
    <property type="entry name" value="Endo/exonu/phosph_ase_sf"/>
</dbReference>
<evidence type="ECO:0000259" key="1">
    <source>
        <dbReference type="Pfam" id="PF03372"/>
    </source>
</evidence>
<sequence>MTNLRVVTYNIHKGVQGFGPMRRLEIHNLSHAMAGMEADVLCLQEVRKMHHGESRHFPHWPEAPQADFLAPEGYHAVYRTNAVTRHGEHGNALLSRWPVLTHQHEDMSDHRLEQRGLLHVELDVAGRSVHVLVVHLGLIRTSRARQLQQLARYVEREIPRHCPLLVAGDFNDLGPWVAKQLAGSELQAPVTRRCATFPSRLPLVQLDHVLGRGLLPAASHVPRGPQWARMSDHLPLVTEWNLPTEWPAC</sequence>
<dbReference type="InterPro" id="IPR051916">
    <property type="entry name" value="GPI-anchor_lipid_remodeler"/>
</dbReference>
<keyword evidence="2" id="KW-0378">Hydrolase</keyword>
<keyword evidence="3" id="KW-1185">Reference proteome</keyword>
<feature type="domain" description="Endonuclease/exonuclease/phosphatase" evidence="1">
    <location>
        <begin position="8"/>
        <end position="233"/>
    </location>
</feature>
<proteinExistence type="predicted"/>
<dbReference type="RefSeq" id="WP_313875387.1">
    <property type="nucleotide sequence ID" value="NZ_JAVBIK010000001.1"/>
</dbReference>
<dbReference type="Proteomes" id="UP001321700">
    <property type="component" value="Unassembled WGS sequence"/>
</dbReference>
<organism evidence="2 3">
    <name type="scientific">Rhodoferax potami</name>
    <dbReference type="NCBI Taxonomy" id="3068338"/>
    <lineage>
        <taxon>Bacteria</taxon>
        <taxon>Pseudomonadati</taxon>
        <taxon>Pseudomonadota</taxon>
        <taxon>Betaproteobacteria</taxon>
        <taxon>Burkholderiales</taxon>
        <taxon>Comamonadaceae</taxon>
        <taxon>Rhodoferax</taxon>
    </lineage>
</organism>
<protein>
    <submittedName>
        <fullName evidence="2">Endonuclease/exonuclease/phosphatase family protein</fullName>
    </submittedName>
</protein>
<dbReference type="Pfam" id="PF03372">
    <property type="entry name" value="Exo_endo_phos"/>
    <property type="match status" value="1"/>
</dbReference>
<keyword evidence="2" id="KW-0540">Nuclease</keyword>
<gene>
    <name evidence="2" type="ORF">RAE19_13560</name>
</gene>
<reference evidence="2 3" key="1">
    <citation type="submission" date="2023-08" db="EMBL/GenBank/DDBJ databases">
        <title>Rhodoferax potami sp. nov. and Rhodoferax mekongensis sp. nov., isolated from the Mekong River in Thailand.</title>
        <authorList>
            <person name="Kitikhun S."/>
            <person name="Charoenyingcharoen P."/>
            <person name="Siriarchawattana P."/>
            <person name="Likhitrattanapisal S."/>
            <person name="Nilsakha T."/>
            <person name="Chanpet A."/>
            <person name="Rattanawaree P."/>
            <person name="Ingsriswang S."/>
        </authorList>
    </citation>
    <scope>NUCLEOTIDE SEQUENCE [LARGE SCALE GENOMIC DNA]</scope>
    <source>
        <strain evidence="2 3">TBRC 17660</strain>
    </source>
</reference>
<dbReference type="SUPFAM" id="SSF56219">
    <property type="entry name" value="DNase I-like"/>
    <property type="match status" value="1"/>
</dbReference>
<dbReference type="PANTHER" id="PTHR14859:SF1">
    <property type="entry name" value="PGAP2-INTERACTING PROTEIN"/>
    <property type="match status" value="1"/>
</dbReference>
<name>A0ABU3KPV0_9BURK</name>
<evidence type="ECO:0000313" key="3">
    <source>
        <dbReference type="Proteomes" id="UP001321700"/>
    </source>
</evidence>